<dbReference type="Pfam" id="PF01136">
    <property type="entry name" value="Peptidase_U32"/>
    <property type="match status" value="2"/>
</dbReference>
<dbReference type="OrthoDB" id="9807498at2"/>
<accession>A0A0J6WYB4</accession>
<dbReference type="RefSeq" id="WP_048513917.1">
    <property type="nucleotide sequence ID" value="NZ_FUXD01000017.1"/>
</dbReference>
<evidence type="ECO:0000259" key="1">
    <source>
        <dbReference type="Pfam" id="PF12392"/>
    </source>
</evidence>
<feature type="domain" description="Peptidase U32 collagenase" evidence="1">
    <location>
        <begin position="398"/>
        <end position="493"/>
    </location>
</feature>
<sequence length="806" mass="89392">MAELLAPAGSLEQVLTAINTGADAVYLGGKLFNARKFAHNLDDVELQEAVQTAHVFGVKIYVTVNVLIADAELTELAAYLRKLDAVQVDGIIVQDMAVAALARDIVPLLPLHGSTQMTVADLNGVRLLEALGFTQVVLAREVSLEEIRYICANTSMAIEVFVHGASCMSYSGQCLMSSFIGGRSGNRGACAQPCRLPYRLMAGRDILTRQEKYLLSLKDLNALPYIDALIDAGVSSFKIEGRMKGTGYVRSVVHAYRRVIDAHCRPHKDRYQILQTSLEMVEESFNRMYQQDFLTHRVGRRTITEKAGGNQGHRIGIITICRGNMAEAVLDEPVSTGDMVKILNQDGRECIDEVRSALGSFMDKKRFTLEFRRSDLHTGILYRLARREDRSGGSVGLTRRLPLYFHVDITVEGVLRLTAWDEAGHTAEFSSEYIVQKAAKRPATAAWIYNQLNRLGDTPFVLADASIWDETYMIPSSVLNTLRRQAVKMIKQNVLREYTRPRSHRIVLSAVTGTVSDCIPDLDIAVRCDSLLGVEAAVRGGAGRIIFGGESYCHCSFSLSAWQQAVQAAHQHGVSLWAATPRIICQNTAVAVRDEIKWALQSGVDGIYAGAMSVLMLARELQVQVPVYADWPLNIFNSKAAAEYQRLGCAGLTLSPEATLRQIRHIVQNSDCPIEVLVQGKLEMMVTEYCSLAAFAGTGNKTACPSVCTTSAFTLKDRHDELFPIVTDQYCRNHILNSRDLDMVPYFSELSRSGIALLRIEGRGRSTAWIESITKQYRRLCDGTETMLFSKEDRKVTRGHFFRGII</sequence>
<dbReference type="InterPro" id="IPR001539">
    <property type="entry name" value="Peptidase_U32"/>
</dbReference>
<evidence type="ECO:0000313" key="3">
    <source>
        <dbReference type="Proteomes" id="UP000036503"/>
    </source>
</evidence>
<reference evidence="2 3" key="1">
    <citation type="submission" date="2015-06" db="EMBL/GenBank/DDBJ databases">
        <title>Draft genome sequence of beer spoilage bacterium Megasphaera cerevisiae type strain 20462.</title>
        <authorList>
            <person name="Kutumbaka K."/>
            <person name="Pasmowitz J."/>
            <person name="Mategko J."/>
            <person name="Reyes D."/>
            <person name="Friedrich A."/>
            <person name="Han S."/>
            <person name="Martens-Habbena W."/>
            <person name="Neal-McKinney J."/>
            <person name="Janagama H.K."/>
            <person name="Nadala C."/>
            <person name="Samadpour M."/>
        </authorList>
    </citation>
    <scope>NUCLEOTIDE SEQUENCE [LARGE SCALE GENOMIC DNA]</scope>
    <source>
        <strain evidence="2 3">DSM 20462</strain>
    </source>
</reference>
<dbReference type="EMBL" id="LEKT01000014">
    <property type="protein sequence ID" value="KMO86857.1"/>
    <property type="molecule type" value="Genomic_DNA"/>
</dbReference>
<name>A0A0J6WYB4_9FIRM</name>
<dbReference type="STRING" id="39029.BSR42_03555"/>
<evidence type="ECO:0000313" key="2">
    <source>
        <dbReference type="EMBL" id="KMO86857.1"/>
    </source>
</evidence>
<dbReference type="Proteomes" id="UP000036503">
    <property type="component" value="Unassembled WGS sequence"/>
</dbReference>
<dbReference type="InterPro" id="IPR051454">
    <property type="entry name" value="RNA/ubiquinone_mod_enzymes"/>
</dbReference>
<organism evidence="2 3">
    <name type="scientific">Megasphaera cerevisiae DSM 20462</name>
    <dbReference type="NCBI Taxonomy" id="1122219"/>
    <lineage>
        <taxon>Bacteria</taxon>
        <taxon>Bacillati</taxon>
        <taxon>Bacillota</taxon>
        <taxon>Negativicutes</taxon>
        <taxon>Veillonellales</taxon>
        <taxon>Veillonellaceae</taxon>
        <taxon>Megasphaera</taxon>
    </lineage>
</organism>
<dbReference type="PATRIC" id="fig|1122219.3.peg.620"/>
<gene>
    <name evidence="2" type="ORF">AB840_05930</name>
</gene>
<keyword evidence="3" id="KW-1185">Reference proteome</keyword>
<proteinExistence type="predicted"/>
<dbReference type="InParanoid" id="A0A0J6WYB4"/>
<dbReference type="InterPro" id="IPR020988">
    <property type="entry name" value="Pept_U32_collagenase"/>
</dbReference>
<comment type="caution">
    <text evidence="2">The sequence shown here is derived from an EMBL/GenBank/DDBJ whole genome shotgun (WGS) entry which is preliminary data.</text>
</comment>
<dbReference type="PANTHER" id="PTHR30217">
    <property type="entry name" value="PEPTIDASE U32 FAMILY"/>
    <property type="match status" value="1"/>
</dbReference>
<dbReference type="AlphaFoldDB" id="A0A0J6WYB4"/>
<protein>
    <recommendedName>
        <fullName evidence="1">Peptidase U32 collagenase domain-containing protein</fullName>
    </recommendedName>
</protein>
<dbReference type="PANTHER" id="PTHR30217:SF10">
    <property type="entry name" value="23S RRNA 5-HYDROXYCYTIDINE C2501 SYNTHASE"/>
    <property type="match status" value="1"/>
</dbReference>
<dbReference type="Pfam" id="PF12392">
    <property type="entry name" value="DUF3656"/>
    <property type="match status" value="1"/>
</dbReference>